<dbReference type="AlphaFoldDB" id="A0A161QYR9"/>
<reference evidence="2 5" key="2">
    <citation type="journal article" date="2018" name="Nat. Biotechnol.">
        <title>A standardized bacterial taxonomy based on genome phylogeny substantially revises the tree of life.</title>
        <authorList>
            <person name="Parks D.H."/>
            <person name="Chuvochina M."/>
            <person name="Waite D.W."/>
            <person name="Rinke C."/>
            <person name="Skarshewski A."/>
            <person name="Chaumeil P.A."/>
            <person name="Hugenholtz P."/>
        </authorList>
    </citation>
    <scope>NUCLEOTIDE SEQUENCE [LARGE SCALE GENOMIC DNA]</scope>
    <source>
        <strain evidence="2">UBA8739</strain>
    </source>
</reference>
<name>A0A161QYR9_9PROT</name>
<dbReference type="Gene3D" id="2.40.160.20">
    <property type="match status" value="1"/>
</dbReference>
<dbReference type="EMBL" id="DMAI01000216">
    <property type="protein sequence ID" value="HAE48464.1"/>
    <property type="molecule type" value="Genomic_DNA"/>
</dbReference>
<dbReference type="GeneID" id="97243933"/>
<proteinExistence type="inferred from homology"/>
<organism evidence="3 4">
    <name type="scientific">Tistrella mobilis</name>
    <dbReference type="NCBI Taxonomy" id="171437"/>
    <lineage>
        <taxon>Bacteria</taxon>
        <taxon>Pseudomonadati</taxon>
        <taxon>Pseudomonadota</taxon>
        <taxon>Alphaproteobacteria</taxon>
        <taxon>Geminicoccales</taxon>
        <taxon>Geminicoccaceae</taxon>
        <taxon>Tistrella</taxon>
    </lineage>
</organism>
<sequence length="164" mass="17422">MTTGFPATPPVLSPVALIEAEIGTPQELGALADGQRRIIPILGGRVSGARLAGRVLPGGADWQTVRPDGLAEIEARYTLALTEVDGAAVDALVDIRNPGMRHGPAEVLARVAAGEDVDPSLYYFRTTPRFTTGHPALGWMNRTLFVARGRRLAARVEIEVFAVG</sequence>
<dbReference type="HAMAP" id="MF_00775">
    <property type="entry name" value="UPF0311"/>
    <property type="match status" value="1"/>
</dbReference>
<dbReference type="Pfam" id="PF11578">
    <property type="entry name" value="DUF3237"/>
    <property type="match status" value="1"/>
</dbReference>
<dbReference type="Proteomes" id="UP000075787">
    <property type="component" value="Unassembled WGS sequence"/>
</dbReference>
<protein>
    <recommendedName>
        <fullName evidence="1">UPF0311 protein AUP44_15735</fullName>
    </recommendedName>
</protein>
<evidence type="ECO:0000313" key="2">
    <source>
        <dbReference type="EMBL" id="HAE48464.1"/>
    </source>
</evidence>
<dbReference type="Proteomes" id="UP000257706">
    <property type="component" value="Unassembled WGS sequence"/>
</dbReference>
<evidence type="ECO:0000313" key="4">
    <source>
        <dbReference type="Proteomes" id="UP000075787"/>
    </source>
</evidence>
<dbReference type="PANTHER" id="PTHR37315">
    <property type="entry name" value="UPF0311 PROTEIN BLR7842"/>
    <property type="match status" value="1"/>
</dbReference>
<comment type="caution">
    <text evidence="3">The sequence shown here is derived from an EMBL/GenBank/DDBJ whole genome shotgun (WGS) entry which is preliminary data.</text>
</comment>
<dbReference type="RefSeq" id="WP_014746645.1">
    <property type="nucleotide sequence ID" value="NZ_CP121034.1"/>
</dbReference>
<dbReference type="PANTHER" id="PTHR37315:SF1">
    <property type="entry name" value="UPF0311 PROTEIN BLR7842"/>
    <property type="match status" value="1"/>
</dbReference>
<evidence type="ECO:0000256" key="1">
    <source>
        <dbReference type="HAMAP-Rule" id="MF_00775"/>
    </source>
</evidence>
<evidence type="ECO:0000313" key="3">
    <source>
        <dbReference type="EMBL" id="KYO49839.1"/>
    </source>
</evidence>
<gene>
    <name evidence="3" type="ORF">AUP44_15735</name>
    <name evidence="2" type="ORF">DCK97_13675</name>
</gene>
<dbReference type="OMA" id="PRFETGH"/>
<dbReference type="InterPro" id="IPR020915">
    <property type="entry name" value="UPF0311"/>
</dbReference>
<accession>A0A161QYR9</accession>
<comment type="similarity">
    <text evidence="1">Belongs to the UPF0311 family.</text>
</comment>
<reference evidence="3 4" key="1">
    <citation type="submission" date="2015-12" db="EMBL/GenBank/DDBJ databases">
        <title>Genome sequence of Tistrella mobilis MCCC 1A02139.</title>
        <authorList>
            <person name="Lu L."/>
            <person name="Lai Q."/>
            <person name="Shao Z."/>
            <person name="Qian P."/>
        </authorList>
    </citation>
    <scope>NUCLEOTIDE SEQUENCE [LARGE SCALE GENOMIC DNA]</scope>
    <source>
        <strain evidence="3 4">MCCC 1A02139</strain>
    </source>
</reference>
<evidence type="ECO:0000313" key="5">
    <source>
        <dbReference type="Proteomes" id="UP000257706"/>
    </source>
</evidence>
<dbReference type="OrthoDB" id="5294829at2"/>
<dbReference type="EMBL" id="LPZR01000214">
    <property type="protein sequence ID" value="KYO49839.1"/>
    <property type="molecule type" value="Genomic_DNA"/>
</dbReference>